<protein>
    <recommendedName>
        <fullName evidence="1">SnoaL-like domain-containing protein</fullName>
    </recommendedName>
</protein>
<dbReference type="AlphaFoldDB" id="A0A6H9V8S6"/>
<proteinExistence type="predicted"/>
<dbReference type="SUPFAM" id="SSF54427">
    <property type="entry name" value="NTF2-like"/>
    <property type="match status" value="1"/>
</dbReference>
<feature type="domain" description="SnoaL-like" evidence="1">
    <location>
        <begin position="4"/>
        <end position="121"/>
    </location>
</feature>
<dbReference type="InterPro" id="IPR032710">
    <property type="entry name" value="NTF2-like_dom_sf"/>
</dbReference>
<organism evidence="2 3">
    <name type="scientific">Streptomyces luteolifulvus</name>
    <dbReference type="NCBI Taxonomy" id="2615112"/>
    <lineage>
        <taxon>Bacteria</taxon>
        <taxon>Bacillati</taxon>
        <taxon>Actinomycetota</taxon>
        <taxon>Actinomycetes</taxon>
        <taxon>Kitasatosporales</taxon>
        <taxon>Streptomycetaceae</taxon>
        <taxon>Streptomyces</taxon>
    </lineage>
</organism>
<comment type="caution">
    <text evidence="2">The sequence shown here is derived from an EMBL/GenBank/DDBJ whole genome shotgun (WGS) entry which is preliminary data.</text>
</comment>
<name>A0A6H9V8S6_9ACTN</name>
<dbReference type="RefSeq" id="WP_150946185.1">
    <property type="nucleotide sequence ID" value="NZ_VZRB01000004.1"/>
</dbReference>
<dbReference type="Pfam" id="PF13577">
    <property type="entry name" value="SnoaL_4"/>
    <property type="match status" value="1"/>
</dbReference>
<keyword evidence="3" id="KW-1185">Reference proteome</keyword>
<evidence type="ECO:0000259" key="1">
    <source>
        <dbReference type="Pfam" id="PF13577"/>
    </source>
</evidence>
<sequence>MSAEEVAQPVLRERQSRDRGWYEEMAACFTEDSVVKMSRFSGSGAGFVRATRDMADRGDLAVHHPGPPTVGIDQDRAPMELPLVIERRIDVDGVEADIASACRSQYRAQHGADGVWRIVRITMTWLHESRTPATTAGGREDRFV</sequence>
<dbReference type="InterPro" id="IPR037401">
    <property type="entry name" value="SnoaL-like"/>
</dbReference>
<evidence type="ECO:0000313" key="2">
    <source>
        <dbReference type="EMBL" id="KAB1148833.1"/>
    </source>
</evidence>
<dbReference type="EMBL" id="VZRB01000004">
    <property type="protein sequence ID" value="KAB1148833.1"/>
    <property type="molecule type" value="Genomic_DNA"/>
</dbReference>
<evidence type="ECO:0000313" key="3">
    <source>
        <dbReference type="Proteomes" id="UP000442707"/>
    </source>
</evidence>
<gene>
    <name evidence="2" type="ORF">F7R91_08750</name>
</gene>
<dbReference type="Proteomes" id="UP000442707">
    <property type="component" value="Unassembled WGS sequence"/>
</dbReference>
<reference evidence="2 3" key="1">
    <citation type="submission" date="2019-09" db="EMBL/GenBank/DDBJ databases">
        <title>Screening of Novel Bioactive Compounds from Soil-Associated.</title>
        <authorList>
            <person name="Zhao S."/>
        </authorList>
    </citation>
    <scope>NUCLEOTIDE SEQUENCE [LARGE SCALE GENOMIC DNA]</scope>
    <source>
        <strain evidence="2 3">HIT-DPA4</strain>
    </source>
</reference>
<accession>A0A6H9V8S6</accession>
<dbReference type="Gene3D" id="3.10.450.50">
    <property type="match status" value="1"/>
</dbReference>